<evidence type="ECO:0000256" key="4">
    <source>
        <dbReference type="ARBA" id="ARBA00022833"/>
    </source>
</evidence>
<keyword evidence="3 5" id="KW-0863">Zinc-finger</keyword>
<evidence type="ECO:0000313" key="9">
    <source>
        <dbReference type="Proteomes" id="UP000239563"/>
    </source>
</evidence>
<dbReference type="InterPro" id="IPR050329">
    <property type="entry name" value="GLI_C2H2-zinc-finger"/>
</dbReference>
<dbReference type="SMART" id="SM00355">
    <property type="entry name" value="ZnF_C2H2"/>
    <property type="match status" value="7"/>
</dbReference>
<accession>A0A2N8U6E6</accession>
<evidence type="ECO:0000256" key="6">
    <source>
        <dbReference type="SAM" id="MobiDB-lite"/>
    </source>
</evidence>
<dbReference type="SUPFAM" id="SSF57667">
    <property type="entry name" value="beta-beta-alpha zinc fingers"/>
    <property type="match status" value="4"/>
</dbReference>
<feature type="compositionally biased region" description="Polar residues" evidence="6">
    <location>
        <begin position="414"/>
        <end position="432"/>
    </location>
</feature>
<evidence type="ECO:0000256" key="2">
    <source>
        <dbReference type="ARBA" id="ARBA00022737"/>
    </source>
</evidence>
<reference evidence="8 9" key="1">
    <citation type="submission" date="2017-02" db="EMBL/GenBank/DDBJ databases">
        <authorList>
            <person name="Peterson S.W."/>
        </authorList>
    </citation>
    <scope>NUCLEOTIDE SEQUENCE [LARGE SCALE GENOMIC DNA]</scope>
    <source>
        <strain evidence="8 9">SRS1_H2-8</strain>
    </source>
</reference>
<feature type="domain" description="C2H2-type" evidence="7">
    <location>
        <begin position="717"/>
        <end position="744"/>
    </location>
</feature>
<evidence type="ECO:0000256" key="1">
    <source>
        <dbReference type="ARBA" id="ARBA00022723"/>
    </source>
</evidence>
<evidence type="ECO:0000313" key="8">
    <source>
        <dbReference type="EMBL" id="SJX60301.1"/>
    </source>
</evidence>
<dbReference type="GO" id="GO:0000981">
    <property type="term" value="F:DNA-binding transcription factor activity, RNA polymerase II-specific"/>
    <property type="evidence" value="ECO:0007669"/>
    <property type="project" value="TreeGrafter"/>
</dbReference>
<feature type="domain" description="C2H2-type" evidence="7">
    <location>
        <begin position="745"/>
        <end position="774"/>
    </location>
</feature>
<evidence type="ECO:0000256" key="3">
    <source>
        <dbReference type="ARBA" id="ARBA00022771"/>
    </source>
</evidence>
<feature type="domain" description="C2H2-type" evidence="7">
    <location>
        <begin position="649"/>
        <end position="679"/>
    </location>
</feature>
<dbReference type="PANTHER" id="PTHR19818">
    <property type="entry name" value="ZINC FINGER PROTEIN ZIC AND GLI"/>
    <property type="match status" value="1"/>
</dbReference>
<dbReference type="InterPro" id="IPR036236">
    <property type="entry name" value="Znf_C2H2_sf"/>
</dbReference>
<dbReference type="EMBL" id="LT795054">
    <property type="protein sequence ID" value="SJX60301.1"/>
    <property type="molecule type" value="Genomic_DNA"/>
</dbReference>
<dbReference type="AlphaFoldDB" id="A0A2N8U6E6"/>
<dbReference type="GO" id="GO:0005634">
    <property type="term" value="C:nucleus"/>
    <property type="evidence" value="ECO:0007669"/>
    <property type="project" value="UniProtKB-ARBA"/>
</dbReference>
<feature type="domain" description="C2H2-type" evidence="7">
    <location>
        <begin position="775"/>
        <end position="804"/>
    </location>
</feature>
<dbReference type="PANTHER" id="PTHR19818:SF139">
    <property type="entry name" value="PAIR-RULE PROTEIN ODD-PAIRED"/>
    <property type="match status" value="1"/>
</dbReference>
<dbReference type="FunFam" id="3.30.160.60:FF:000125">
    <property type="entry name" value="Putative zinc finger protein 143"/>
    <property type="match status" value="2"/>
</dbReference>
<dbReference type="InterPro" id="IPR013087">
    <property type="entry name" value="Znf_C2H2_type"/>
</dbReference>
<evidence type="ECO:0000259" key="7">
    <source>
        <dbReference type="PROSITE" id="PS50157"/>
    </source>
</evidence>
<name>A0A2N8U6E6_9BASI</name>
<evidence type="ECO:0000256" key="5">
    <source>
        <dbReference type="PROSITE-ProRule" id="PRU00042"/>
    </source>
</evidence>
<dbReference type="GO" id="GO:0008270">
    <property type="term" value="F:zinc ion binding"/>
    <property type="evidence" value="ECO:0007669"/>
    <property type="project" value="UniProtKB-KW"/>
</dbReference>
<keyword evidence="2" id="KW-0677">Repeat</keyword>
<feature type="region of interest" description="Disordered" evidence="6">
    <location>
        <begin position="408"/>
        <end position="432"/>
    </location>
</feature>
<organism evidence="8 9">
    <name type="scientific">Sporisorium reilianum f. sp. reilianum</name>
    <dbReference type="NCBI Taxonomy" id="72559"/>
    <lineage>
        <taxon>Eukaryota</taxon>
        <taxon>Fungi</taxon>
        <taxon>Dikarya</taxon>
        <taxon>Basidiomycota</taxon>
        <taxon>Ustilaginomycotina</taxon>
        <taxon>Ustilaginomycetes</taxon>
        <taxon>Ustilaginales</taxon>
        <taxon>Ustilaginaceae</taxon>
        <taxon>Sporisorium</taxon>
    </lineage>
</organism>
<feature type="compositionally biased region" description="Low complexity" evidence="6">
    <location>
        <begin position="302"/>
        <end position="313"/>
    </location>
</feature>
<dbReference type="FunFam" id="3.30.160.60:FF:005084">
    <property type="match status" value="1"/>
</dbReference>
<feature type="compositionally biased region" description="Polar residues" evidence="6">
    <location>
        <begin position="606"/>
        <end position="615"/>
    </location>
</feature>
<dbReference type="GO" id="GO:0045944">
    <property type="term" value="P:positive regulation of transcription by RNA polymerase II"/>
    <property type="evidence" value="ECO:0007669"/>
    <property type="project" value="UniProtKB-ARBA"/>
</dbReference>
<feature type="domain" description="C2H2-type" evidence="7">
    <location>
        <begin position="682"/>
        <end position="716"/>
    </location>
</feature>
<keyword evidence="1" id="KW-0479">Metal-binding</keyword>
<feature type="compositionally biased region" description="Polar residues" evidence="6">
    <location>
        <begin position="284"/>
        <end position="293"/>
    </location>
</feature>
<protein>
    <submittedName>
        <fullName evidence="8">Related to ZAP1-metalloregulatory protein involved in zinc-responsive transcriptional regulation</fullName>
    </submittedName>
</protein>
<sequence>MVPSTEGVVSTLTSSSSRTSGRGVLMASSSPSPASLPSKQTMALTPPCNTTVVCCDADHSAPPASCATECHGCPASAPASPCSDIHHISSACTEPSCGAASSSASALVCSSAVACCDEPACADAPDSPCSESSCSAAGDCSSMTLAVPTLGTCCTDEACETDSSKAANVCDGVVQPSAKAAHAHTNRSTSRSRNECRECCGSLTSTGTAEGGQLYSSFQELLDCCCCSMPPSVDKCCVGSTPYPCNAPHPSPNDAVSPAGHLQPHNQDIAPPPPPPSDTPSSSIITNATQYTSPGGGRHQMVSRASTVSTTATPQPVAVSPSPWSSTMLHSSPFPAKDKSAGMSAFDGHTHHQSPAATVSFEDILSELQSWNDCMFEQPHLHSSHGGCLPPAMTLCNSDICHTSAPHSHWMPTSAVQQQQQHHTPSSLSGQQDARPQLCQWGGCNERFWTVEELVAHVNHSHLARKNAATDGVQTSLADASFLASISQGARPALESQTQSSSADAQSGAAGHLECLWKDCHQVPLPGKPEFGTFTPTTEADLWKMHDSTAATGAATGQDDKISLAILQHLLHDHLGQQSAAPFSLKGDHQHFAPPTPSSPHKFGDVQSSAVSTWNSKKRKNSQDSSSLSLSGSSSSSSSGASCSEPHPLQCRWQGCSATFDTHAALTEHIELAHVGSGKAEYECRWVGCARHASGQKFSQKQKVLRHIQTHTGDRPFKCSECGKRFSEQNTLAQHMRTHTLERPYVCDFPGCGKAFSVAGSLTIHKRTHTGSKPFVCSFPGCGKAFAESSNLTKHVRTHTGDKPFRCDECGKCFSRPDQASRHRKTHERKRARVGVEVVVGTEEGQAVSG</sequence>
<dbReference type="GO" id="GO:0000978">
    <property type="term" value="F:RNA polymerase II cis-regulatory region sequence-specific DNA binding"/>
    <property type="evidence" value="ECO:0007669"/>
    <property type="project" value="UniProtKB-ARBA"/>
</dbReference>
<keyword evidence="4" id="KW-0862">Zinc</keyword>
<feature type="domain" description="C2H2-type" evidence="7">
    <location>
        <begin position="805"/>
        <end position="832"/>
    </location>
</feature>
<dbReference type="PROSITE" id="PS00028">
    <property type="entry name" value="ZINC_FINGER_C2H2_1"/>
    <property type="match status" value="6"/>
</dbReference>
<dbReference type="Gene3D" id="3.30.160.60">
    <property type="entry name" value="Classic Zinc Finger"/>
    <property type="match status" value="7"/>
</dbReference>
<feature type="compositionally biased region" description="Low complexity" evidence="6">
    <location>
        <begin position="7"/>
        <end position="38"/>
    </location>
</feature>
<proteinExistence type="predicted"/>
<dbReference type="FunFam" id="3.30.160.60:FF:000624">
    <property type="entry name" value="zinc finger protein 697"/>
    <property type="match status" value="1"/>
</dbReference>
<gene>
    <name evidence="8" type="ORF">SRS1_11615</name>
</gene>
<dbReference type="Proteomes" id="UP000239563">
    <property type="component" value="Chromosome I"/>
</dbReference>
<feature type="region of interest" description="Disordered" evidence="6">
    <location>
        <begin position="1"/>
        <end position="38"/>
    </location>
</feature>
<feature type="region of interest" description="Disordered" evidence="6">
    <location>
        <begin position="585"/>
        <end position="642"/>
    </location>
</feature>
<dbReference type="Pfam" id="PF00096">
    <property type="entry name" value="zf-C2H2"/>
    <property type="match status" value="4"/>
</dbReference>
<feature type="region of interest" description="Disordered" evidence="6">
    <location>
        <begin position="256"/>
        <end position="333"/>
    </location>
</feature>
<dbReference type="FunFam" id="3.30.160.60:FF:002343">
    <property type="entry name" value="Zinc finger protein 33A"/>
    <property type="match status" value="1"/>
</dbReference>
<feature type="compositionally biased region" description="Low complexity" evidence="6">
    <location>
        <begin position="625"/>
        <end position="642"/>
    </location>
</feature>
<dbReference type="PROSITE" id="PS50157">
    <property type="entry name" value="ZINC_FINGER_C2H2_2"/>
    <property type="match status" value="6"/>
</dbReference>